<dbReference type="Gene3D" id="3.40.50.300">
    <property type="entry name" value="P-loop containing nucleotide triphosphate hydrolases"/>
    <property type="match status" value="1"/>
</dbReference>
<dbReference type="RefSeq" id="WP_151966742.1">
    <property type="nucleotide sequence ID" value="NZ_AP019860.1"/>
</dbReference>
<keyword evidence="1" id="KW-0547">Nucleotide-binding</keyword>
<accession>A0A5S9F1K7</accession>
<dbReference type="InterPro" id="IPR011990">
    <property type="entry name" value="TPR-like_helical_dom_sf"/>
</dbReference>
<organism evidence="4 5">
    <name type="scientific">Uabimicrobium amorphum</name>
    <dbReference type="NCBI Taxonomy" id="2596890"/>
    <lineage>
        <taxon>Bacteria</taxon>
        <taxon>Pseudomonadati</taxon>
        <taxon>Planctomycetota</taxon>
        <taxon>Candidatus Uabimicrobiia</taxon>
        <taxon>Candidatus Uabimicrobiales</taxon>
        <taxon>Candidatus Uabimicrobiaceae</taxon>
        <taxon>Candidatus Uabimicrobium</taxon>
    </lineage>
</organism>
<dbReference type="InterPro" id="IPR019734">
    <property type="entry name" value="TPR_rpt"/>
</dbReference>
<keyword evidence="5" id="KW-1185">Reference proteome</keyword>
<dbReference type="KEGG" id="uam:UABAM_00845"/>
<dbReference type="GO" id="GO:0004674">
    <property type="term" value="F:protein serine/threonine kinase activity"/>
    <property type="evidence" value="ECO:0007669"/>
    <property type="project" value="UniProtKB-KW"/>
</dbReference>
<feature type="domain" description="Orc1-like AAA ATPase" evidence="3">
    <location>
        <begin position="15"/>
        <end position="196"/>
    </location>
</feature>
<dbReference type="SUPFAM" id="SSF48452">
    <property type="entry name" value="TPR-like"/>
    <property type="match status" value="3"/>
</dbReference>
<evidence type="ECO:0000313" key="4">
    <source>
        <dbReference type="EMBL" id="BBM82502.1"/>
    </source>
</evidence>
<reference evidence="4 5" key="1">
    <citation type="submission" date="2019-08" db="EMBL/GenBank/DDBJ databases">
        <title>Complete genome sequence of Candidatus Uab amorphum.</title>
        <authorList>
            <person name="Shiratori T."/>
            <person name="Suzuki S."/>
            <person name="Kakizawa Y."/>
            <person name="Ishida K."/>
        </authorList>
    </citation>
    <scope>NUCLEOTIDE SEQUENCE [LARGE SCALE GENOMIC DNA]</scope>
    <source>
        <strain evidence="4 5">SRT547</strain>
    </source>
</reference>
<protein>
    <submittedName>
        <fullName evidence="4">Serine/threonine protein kinase</fullName>
    </submittedName>
</protein>
<dbReference type="EMBL" id="AP019860">
    <property type="protein sequence ID" value="BBM82502.1"/>
    <property type="molecule type" value="Genomic_DNA"/>
</dbReference>
<keyword evidence="4" id="KW-0418">Kinase</keyword>
<keyword evidence="2" id="KW-0067">ATP-binding</keyword>
<evidence type="ECO:0000259" key="3">
    <source>
        <dbReference type="Pfam" id="PF13191"/>
    </source>
</evidence>
<keyword evidence="4" id="KW-0723">Serine/threonine-protein kinase</keyword>
<dbReference type="PANTHER" id="PTHR16305">
    <property type="entry name" value="TESTICULAR SOLUBLE ADENYLYL CYCLASE"/>
    <property type="match status" value="1"/>
</dbReference>
<proteinExistence type="predicted"/>
<dbReference type="OrthoDB" id="9814448at2"/>
<dbReference type="Proteomes" id="UP000326354">
    <property type="component" value="Chromosome"/>
</dbReference>
<dbReference type="Pfam" id="PF13191">
    <property type="entry name" value="AAA_16"/>
    <property type="match status" value="1"/>
</dbReference>
<gene>
    <name evidence="4" type="ORF">UABAM_00845</name>
</gene>
<dbReference type="GO" id="GO:0005737">
    <property type="term" value="C:cytoplasm"/>
    <property type="evidence" value="ECO:0007669"/>
    <property type="project" value="TreeGrafter"/>
</dbReference>
<evidence type="ECO:0000313" key="5">
    <source>
        <dbReference type="Proteomes" id="UP000326354"/>
    </source>
</evidence>
<dbReference type="SUPFAM" id="SSF52540">
    <property type="entry name" value="P-loop containing nucleoside triphosphate hydrolases"/>
    <property type="match status" value="1"/>
</dbReference>
<dbReference type="GO" id="GO:0004016">
    <property type="term" value="F:adenylate cyclase activity"/>
    <property type="evidence" value="ECO:0007669"/>
    <property type="project" value="TreeGrafter"/>
</dbReference>
<dbReference type="GO" id="GO:0005524">
    <property type="term" value="F:ATP binding"/>
    <property type="evidence" value="ECO:0007669"/>
    <property type="project" value="UniProtKB-KW"/>
</dbReference>
<name>A0A5S9F1K7_UABAM</name>
<evidence type="ECO:0000256" key="1">
    <source>
        <dbReference type="ARBA" id="ARBA00022741"/>
    </source>
</evidence>
<dbReference type="SMART" id="SM00028">
    <property type="entry name" value="TPR"/>
    <property type="match status" value="4"/>
</dbReference>
<keyword evidence="4" id="KW-0808">Transferase</keyword>
<dbReference type="Gene3D" id="1.25.40.10">
    <property type="entry name" value="Tetratricopeptide repeat domain"/>
    <property type="match status" value="2"/>
</dbReference>
<sequence length="863" mass="99628">MSKEYKKIEELKPAKLTARDKQFSSLKDYLEKANNGEPNFVLLHGEQGLGKTRLKDELNQYRQAKFPESYYFEITCEKDDLLQPFLRIAQTIFRIHKTCPQLKKENHVGTPGGTLDYRFIDFAMSNYTEESVENVFFDVESDLSVIYKSICGYIRSHAQQSTLCFVIEDIHFIDRNSADFLIHFLNDIDAGDRLLFLFCYHGDESSGENGLQRALPTMFRTGRLKEVKLSPFLVRDIPGFIQSIVGENVEVSTDLATMLYKNSNGNPYRIQAFVQDFAKKKFLFCEGGKWSIEISPLFFHQIPKEVEEMLISNLAKQGKYQQEILRAIAMSKRSLDSEILSEVTGLASAQLPYVLEELTNQKYIFGEDSLYSISSENISEEIIKRIEEKQLIKAYLKMAKIIEKKRAKDFPFIADLYFEAQEKKKLLLYAVQAGEMLYEQGKFSQALDYYTKVLPYAQVSKKSIFCKVLIATGLTNYQLGNYKKALENFSEAKGNATAKDEQESIARGKGLCLYGQHKHREARDALRNLQKKLSKPNEEIFLALASLELEKNNFGKANGYLNKYEEISTNREILKPMAMACRGALDFYFGKWEEAQSNLEMAMHSFKEFKQTKEFVQASLYCAEMALYTKNITKANELLQTSTVKELKDNHLRFCHDYLAAFIAMEAENKEKAVKLFNSIRTKGNEMGDERAFGYGTYGLGIYKLVFERKADEAYQLAAKALEYANNIRDSYLSAECYHLIARANLQQKNFNGVQKYVEYSRKAWKSLGASWKNDRVKLCFARLFAYTRNTEKAIALMQKLEEKAQQMQDNYFLADVYFEYGMVQRLGGKKDISLQSFKKSVELNQKLQRSFHFKRALHLMKN</sequence>
<evidence type="ECO:0000256" key="2">
    <source>
        <dbReference type="ARBA" id="ARBA00022840"/>
    </source>
</evidence>
<dbReference type="InterPro" id="IPR027417">
    <property type="entry name" value="P-loop_NTPase"/>
</dbReference>
<dbReference type="PANTHER" id="PTHR16305:SF28">
    <property type="entry name" value="GUANYLATE CYCLASE DOMAIN-CONTAINING PROTEIN"/>
    <property type="match status" value="1"/>
</dbReference>
<dbReference type="InterPro" id="IPR041664">
    <property type="entry name" value="AAA_16"/>
</dbReference>
<dbReference type="AlphaFoldDB" id="A0A5S9F1K7"/>